<feature type="transmembrane region" description="Helical" evidence="10">
    <location>
        <begin position="187"/>
        <end position="208"/>
    </location>
</feature>
<dbReference type="SUPFAM" id="SSF81338">
    <property type="entry name" value="Aquaporin-like"/>
    <property type="match status" value="1"/>
</dbReference>
<evidence type="ECO:0000256" key="9">
    <source>
        <dbReference type="SAM" id="MobiDB-lite"/>
    </source>
</evidence>
<evidence type="ECO:0000256" key="1">
    <source>
        <dbReference type="ARBA" id="ARBA00004651"/>
    </source>
</evidence>
<reference evidence="11 12" key="1">
    <citation type="submission" date="2020-07" db="EMBL/GenBank/DDBJ databases">
        <title>Sequencing the genomes of 1000 actinobacteria strains.</title>
        <authorList>
            <person name="Klenk H.-P."/>
        </authorList>
    </citation>
    <scope>NUCLEOTIDE SEQUENCE [LARGE SCALE GENOMIC DNA]</scope>
    <source>
        <strain evidence="11 12">DSM 102047</strain>
    </source>
</reference>
<feature type="compositionally biased region" description="Low complexity" evidence="9">
    <location>
        <begin position="292"/>
        <end position="305"/>
    </location>
</feature>
<protein>
    <submittedName>
        <fullName evidence="11">Aquaporin Z</fullName>
    </submittedName>
</protein>
<keyword evidence="4" id="KW-1003">Cell membrane</keyword>
<proteinExistence type="inferred from homology"/>
<comment type="similarity">
    <text evidence="2 8">Belongs to the MIP/aquaporin (TC 1.A.8) family.</text>
</comment>
<feature type="region of interest" description="Disordered" evidence="9">
    <location>
        <begin position="279"/>
        <end position="341"/>
    </location>
</feature>
<dbReference type="InterPro" id="IPR022357">
    <property type="entry name" value="MIP_CS"/>
</dbReference>
<dbReference type="Pfam" id="PF00230">
    <property type="entry name" value="MIP"/>
    <property type="match status" value="1"/>
</dbReference>
<keyword evidence="7 10" id="KW-0472">Membrane</keyword>
<feature type="transmembrane region" description="Helical" evidence="10">
    <location>
        <begin position="159"/>
        <end position="180"/>
    </location>
</feature>
<evidence type="ECO:0000256" key="4">
    <source>
        <dbReference type="ARBA" id="ARBA00022475"/>
    </source>
</evidence>
<feature type="transmembrane region" description="Helical" evidence="10">
    <location>
        <begin position="228"/>
        <end position="250"/>
    </location>
</feature>
<feature type="transmembrane region" description="Helical" evidence="10">
    <location>
        <begin position="57"/>
        <end position="80"/>
    </location>
</feature>
<evidence type="ECO:0000256" key="8">
    <source>
        <dbReference type="RuleBase" id="RU000477"/>
    </source>
</evidence>
<keyword evidence="12" id="KW-1185">Reference proteome</keyword>
<feature type="transmembrane region" description="Helical" evidence="10">
    <location>
        <begin position="101"/>
        <end position="123"/>
    </location>
</feature>
<evidence type="ECO:0000256" key="6">
    <source>
        <dbReference type="ARBA" id="ARBA00022989"/>
    </source>
</evidence>
<evidence type="ECO:0000256" key="2">
    <source>
        <dbReference type="ARBA" id="ARBA00006175"/>
    </source>
</evidence>
<gene>
    <name evidence="11" type="ORF">FHU41_000982</name>
</gene>
<dbReference type="InterPro" id="IPR034294">
    <property type="entry name" value="Aquaporin_transptr"/>
</dbReference>
<dbReference type="InterPro" id="IPR023271">
    <property type="entry name" value="Aquaporin-like"/>
</dbReference>
<comment type="caution">
    <text evidence="11">The sequence shown here is derived from an EMBL/GenBank/DDBJ whole genome shotgun (WGS) entry which is preliminary data.</text>
</comment>
<dbReference type="EMBL" id="JACBYQ010000001">
    <property type="protein sequence ID" value="NYE94761.1"/>
    <property type="molecule type" value="Genomic_DNA"/>
</dbReference>
<evidence type="ECO:0000256" key="5">
    <source>
        <dbReference type="ARBA" id="ARBA00022692"/>
    </source>
</evidence>
<accession>A0A7Y9S6S2</accession>
<dbReference type="Proteomes" id="UP000521748">
    <property type="component" value="Unassembled WGS sequence"/>
</dbReference>
<dbReference type="GO" id="GO:0015250">
    <property type="term" value="F:water channel activity"/>
    <property type="evidence" value="ECO:0007669"/>
    <property type="project" value="TreeGrafter"/>
</dbReference>
<feature type="transmembrane region" description="Helical" evidence="10">
    <location>
        <begin position="28"/>
        <end position="51"/>
    </location>
</feature>
<organism evidence="11 12">
    <name type="scientific">Psychromicrobium silvestre</name>
    <dbReference type="NCBI Taxonomy" id="1645614"/>
    <lineage>
        <taxon>Bacteria</taxon>
        <taxon>Bacillati</taxon>
        <taxon>Actinomycetota</taxon>
        <taxon>Actinomycetes</taxon>
        <taxon>Micrococcales</taxon>
        <taxon>Micrococcaceae</taxon>
        <taxon>Psychromicrobium</taxon>
    </lineage>
</organism>
<dbReference type="InterPro" id="IPR000425">
    <property type="entry name" value="MIP"/>
</dbReference>
<evidence type="ECO:0000313" key="12">
    <source>
        <dbReference type="Proteomes" id="UP000521748"/>
    </source>
</evidence>
<dbReference type="PRINTS" id="PR00783">
    <property type="entry name" value="MINTRINSICP"/>
</dbReference>
<feature type="compositionally biased region" description="Basic and acidic residues" evidence="9">
    <location>
        <begin position="318"/>
        <end position="341"/>
    </location>
</feature>
<evidence type="ECO:0000313" key="11">
    <source>
        <dbReference type="EMBL" id="NYE94761.1"/>
    </source>
</evidence>
<dbReference type="GO" id="GO:0005886">
    <property type="term" value="C:plasma membrane"/>
    <property type="evidence" value="ECO:0007669"/>
    <property type="project" value="UniProtKB-SubCell"/>
</dbReference>
<dbReference type="PROSITE" id="PS00221">
    <property type="entry name" value="MIP"/>
    <property type="match status" value="1"/>
</dbReference>
<dbReference type="PANTHER" id="PTHR19139">
    <property type="entry name" value="AQUAPORIN TRANSPORTER"/>
    <property type="match status" value="1"/>
</dbReference>
<sequence length="341" mass="34585">MSTITNEETVEPEIDTEEPKQPAIWARLGAEVIGTFILVFAGLGAAVWGALQVGTPISAALAFGLALVVAAIAFGPVSGGHFNPAVTLGAAIAGGIKWLHALYYVIAQVIGAFLAALILYVVLNTLPAFKSSSTGGGLAQVFTSLANGFDDNSPVKLPLIGAALIEIIATAVFVSVILAVGRLRNKAAGPFAIGLSLAVLLTVVAPFTGGSLNPARSTAVVFFGQSEAIGQLWIFWVAPLAGAALAGLIYRGFIVPNGDSPKAAALAALQDAEDAETSSVATSPVATAVEQANSPASEAVAAEASTQSLDAQGVDPEAEARDFFDGAAKPKSEESEASKEN</sequence>
<name>A0A7Y9S6S2_9MICC</name>
<keyword evidence="3 8" id="KW-0813">Transport</keyword>
<keyword evidence="5 8" id="KW-0812">Transmembrane</keyword>
<keyword evidence="6 10" id="KW-1133">Transmembrane helix</keyword>
<evidence type="ECO:0000256" key="10">
    <source>
        <dbReference type="SAM" id="Phobius"/>
    </source>
</evidence>
<evidence type="ECO:0000256" key="7">
    <source>
        <dbReference type="ARBA" id="ARBA00023136"/>
    </source>
</evidence>
<dbReference type="AlphaFoldDB" id="A0A7Y9S6S2"/>
<evidence type="ECO:0000256" key="3">
    <source>
        <dbReference type="ARBA" id="ARBA00022448"/>
    </source>
</evidence>
<comment type="subcellular location">
    <subcellularLocation>
        <location evidence="1">Cell membrane</location>
        <topology evidence="1">Multi-pass membrane protein</topology>
    </subcellularLocation>
</comment>
<dbReference type="Gene3D" id="1.20.1080.10">
    <property type="entry name" value="Glycerol uptake facilitator protein"/>
    <property type="match status" value="1"/>
</dbReference>
<dbReference type="RefSeq" id="WP_179388483.1">
    <property type="nucleotide sequence ID" value="NZ_JACBYQ010000001.1"/>
</dbReference>
<dbReference type="PANTHER" id="PTHR19139:SF199">
    <property type="entry name" value="MIP17260P"/>
    <property type="match status" value="1"/>
</dbReference>